<evidence type="ECO:0000313" key="2">
    <source>
        <dbReference type="EMBL" id="KAF5371756.1"/>
    </source>
</evidence>
<accession>A0A8H5GVE3</accession>
<feature type="coiled-coil region" evidence="1">
    <location>
        <begin position="41"/>
        <end position="75"/>
    </location>
</feature>
<evidence type="ECO:0008006" key="4">
    <source>
        <dbReference type="Google" id="ProtNLM"/>
    </source>
</evidence>
<keyword evidence="1" id="KW-0175">Coiled coil</keyword>
<dbReference type="Proteomes" id="UP000559256">
    <property type="component" value="Unassembled WGS sequence"/>
</dbReference>
<protein>
    <recommendedName>
        <fullName evidence="4">F-box domain-containing protein</fullName>
    </recommendedName>
</protein>
<gene>
    <name evidence="2" type="ORF">D9758_003511</name>
</gene>
<dbReference type="EMBL" id="JAACJM010000007">
    <property type="protein sequence ID" value="KAF5371756.1"/>
    <property type="molecule type" value="Genomic_DNA"/>
</dbReference>
<reference evidence="2 3" key="1">
    <citation type="journal article" date="2020" name="ISME J.">
        <title>Uncovering the hidden diversity of litter-decomposition mechanisms in mushroom-forming fungi.</title>
        <authorList>
            <person name="Floudas D."/>
            <person name="Bentzer J."/>
            <person name="Ahren D."/>
            <person name="Johansson T."/>
            <person name="Persson P."/>
            <person name="Tunlid A."/>
        </authorList>
    </citation>
    <scope>NUCLEOTIDE SEQUENCE [LARGE SCALE GENOMIC DNA]</scope>
    <source>
        <strain evidence="2 3">CBS 291.85</strain>
    </source>
</reference>
<name>A0A8H5GVE3_9AGAR</name>
<dbReference type="AlphaFoldDB" id="A0A8H5GVE3"/>
<evidence type="ECO:0000256" key="1">
    <source>
        <dbReference type="SAM" id="Coils"/>
    </source>
</evidence>
<dbReference type="SUPFAM" id="SSF52047">
    <property type="entry name" value="RNI-like"/>
    <property type="match status" value="1"/>
</dbReference>
<comment type="caution">
    <text evidence="2">The sequence shown here is derived from an EMBL/GenBank/DDBJ whole genome shotgun (WGS) entry which is preliminary data.</text>
</comment>
<evidence type="ECO:0000313" key="3">
    <source>
        <dbReference type="Proteomes" id="UP000559256"/>
    </source>
</evidence>
<proteinExistence type="predicted"/>
<keyword evidence="3" id="KW-1185">Reference proteome</keyword>
<dbReference type="OrthoDB" id="3063971at2759"/>
<dbReference type="InterPro" id="IPR032675">
    <property type="entry name" value="LRR_dom_sf"/>
</dbReference>
<dbReference type="Gene3D" id="3.80.10.10">
    <property type="entry name" value="Ribonuclease Inhibitor"/>
    <property type="match status" value="1"/>
</dbReference>
<sequence length="546" mass="61444">MDTHSHTSTIPAKHEMDRINTLLRSNYGSYTPDPECISQCLSNTEREMRRNADEIRRLEAQIASIQIEQRGLELRVSRYRSLLAPIRRLPPEVLDLVFKSFCDKLPATFSSILFSPAARLSSVCAGWRDLVRRTPTLWSSLRIEHGTLKHVSLERIVSLLAMHFELSQQAPLDLCIIMGMRDWEERDLERYVEPARVVLEMLLAQSLRWRDVTLALPNFISNDDLAVLRGKLPRLRLLNFLSLSDLDADAFEMAPSLKVLLCSTNLKLPWAQILDLTVRFNHPKRIVEVLTKATAALDVKLSRCTLFNIGVAGVELQASPLVHNLTSFSIMVNQEYPDFHHWFKWLTLPNLTSLDVAGYESSLPVACTSVFENNCFPSFLSRSSCTITSLSLINLPLSESDAMALLTALPSLSSLTIHERTDPQRNTTLTSTFFNSLTIKHNTTFSNSHSLPLRLERLRSLDLRVHGAFPAKVIVDVIVSRWSGNDLEYSAAVGVDSLMKVKILALRSEGAMVLDVQELHDSLEAYKGLGLSLYCESKFLGGKGKK</sequence>
<organism evidence="2 3">
    <name type="scientific">Tetrapyrgos nigripes</name>
    <dbReference type="NCBI Taxonomy" id="182062"/>
    <lineage>
        <taxon>Eukaryota</taxon>
        <taxon>Fungi</taxon>
        <taxon>Dikarya</taxon>
        <taxon>Basidiomycota</taxon>
        <taxon>Agaricomycotina</taxon>
        <taxon>Agaricomycetes</taxon>
        <taxon>Agaricomycetidae</taxon>
        <taxon>Agaricales</taxon>
        <taxon>Marasmiineae</taxon>
        <taxon>Marasmiaceae</taxon>
        <taxon>Tetrapyrgos</taxon>
    </lineage>
</organism>